<protein>
    <submittedName>
        <fullName evidence="1">DUF4378 domain-containing protein</fullName>
    </submittedName>
</protein>
<evidence type="ECO:0000313" key="1">
    <source>
        <dbReference type="EMBL" id="KAJ7967602.1"/>
    </source>
</evidence>
<dbReference type="EMBL" id="JARAOO010000005">
    <property type="protein sequence ID" value="KAJ7967602.1"/>
    <property type="molecule type" value="Genomic_DNA"/>
</dbReference>
<dbReference type="Proteomes" id="UP001163823">
    <property type="component" value="Chromosome 5"/>
</dbReference>
<name>A0AAD7PU77_QUISA</name>
<accession>A0AAD7PU77</accession>
<organism evidence="1 2">
    <name type="scientific">Quillaja saponaria</name>
    <name type="common">Soap bark tree</name>
    <dbReference type="NCBI Taxonomy" id="32244"/>
    <lineage>
        <taxon>Eukaryota</taxon>
        <taxon>Viridiplantae</taxon>
        <taxon>Streptophyta</taxon>
        <taxon>Embryophyta</taxon>
        <taxon>Tracheophyta</taxon>
        <taxon>Spermatophyta</taxon>
        <taxon>Magnoliopsida</taxon>
        <taxon>eudicotyledons</taxon>
        <taxon>Gunneridae</taxon>
        <taxon>Pentapetalae</taxon>
        <taxon>rosids</taxon>
        <taxon>fabids</taxon>
        <taxon>Fabales</taxon>
        <taxon>Quillajaceae</taxon>
        <taxon>Quillaja</taxon>
    </lineage>
</organism>
<comment type="caution">
    <text evidence="1">The sequence shown here is derived from an EMBL/GenBank/DDBJ whole genome shotgun (WGS) entry which is preliminary data.</text>
</comment>
<sequence>MDASKTASAKQLKEHLQDQQEPFTLDSYLSERRFMIKDFSSDNRNVSCPVCSAKKLNLSSKYDLYKTRNRILHAIGILRSALHKFIYTNDVQECSNCNVGHESGSESVHVPKARNQTTAERYGVPSMKGMAAPHSGEVSFLCYKHHISSFLKMFQTFTFSKLKKLETATDTIHGIITEDTRQGSRNSELKQSAFIEVCHFRLSQGARETSVPILPKKPTRDPIFSASLSELLVNPEIPKDRRVGYVQKIIGIFFLIRRNRRMLQRRKQLQIDFLKGHIEFRGRKAESQHMKEFLKPEDFRTIIHKQIPLWRKQSGEVRSHIHLMSVNILVTSEEWRNFQKLNRKIGMEIGDAIMDDIFKEIMNLFFRFTGEILEHNSWEHFQNPLQNLA</sequence>
<dbReference type="KEGG" id="qsa:O6P43_011841"/>
<gene>
    <name evidence="1" type="ORF">O6P43_011841</name>
</gene>
<keyword evidence="2" id="KW-1185">Reference proteome</keyword>
<evidence type="ECO:0000313" key="2">
    <source>
        <dbReference type="Proteomes" id="UP001163823"/>
    </source>
</evidence>
<dbReference type="AlphaFoldDB" id="A0AAD7PU77"/>
<dbReference type="PANTHER" id="PTHR37613:SF3">
    <property type="entry name" value="DUF4378 DOMAIN-CONTAINING PROTEIN"/>
    <property type="match status" value="1"/>
</dbReference>
<proteinExistence type="predicted"/>
<dbReference type="PANTHER" id="PTHR37613">
    <property type="entry name" value="DUF4378 DOMAIN PROTEIN"/>
    <property type="match status" value="1"/>
</dbReference>
<reference evidence="1" key="1">
    <citation type="journal article" date="2023" name="Science">
        <title>Elucidation of the pathway for biosynthesis of saponin adjuvants from the soapbark tree.</title>
        <authorList>
            <person name="Reed J."/>
            <person name="Orme A."/>
            <person name="El-Demerdash A."/>
            <person name="Owen C."/>
            <person name="Martin L.B.B."/>
            <person name="Misra R.C."/>
            <person name="Kikuchi S."/>
            <person name="Rejzek M."/>
            <person name="Martin A.C."/>
            <person name="Harkess A."/>
            <person name="Leebens-Mack J."/>
            <person name="Louveau T."/>
            <person name="Stephenson M.J."/>
            <person name="Osbourn A."/>
        </authorList>
    </citation>
    <scope>NUCLEOTIDE SEQUENCE</scope>
    <source>
        <strain evidence="1">S10</strain>
    </source>
</reference>